<dbReference type="InterPro" id="IPR005185">
    <property type="entry name" value="YccF"/>
</dbReference>
<sequence length="122" mass="13282">MNFIGNLIWLIFGGIIGAILWFVAGLVLCVTIVGIPFGLQCFKISLLVLWPFGKEVILGGFGVGGLLLNILWLVFLGWELAVHHLIIGLIFCITIVGIPFGLQHLKFAQLALIPFGAKIVDK</sequence>
<feature type="transmembrane region" description="Helical" evidence="1">
    <location>
        <begin position="6"/>
        <end position="35"/>
    </location>
</feature>
<dbReference type="Proteomes" id="UP000430508">
    <property type="component" value="Chromosome"/>
</dbReference>
<proteinExistence type="predicted"/>
<protein>
    <submittedName>
        <fullName evidence="3">YccF domain-containing protein</fullName>
    </submittedName>
</protein>
<name>A0A857DHT8_9FIRM</name>
<evidence type="ECO:0000256" key="1">
    <source>
        <dbReference type="SAM" id="Phobius"/>
    </source>
</evidence>
<accession>A0A857DHT8</accession>
<dbReference type="PANTHER" id="PTHR42903">
    <property type="entry name" value="INNER MEMBRANE PROTEIN YCCF"/>
    <property type="match status" value="1"/>
</dbReference>
<organism evidence="3 4">
    <name type="scientific">Dehalobacter restrictus</name>
    <dbReference type="NCBI Taxonomy" id="55583"/>
    <lineage>
        <taxon>Bacteria</taxon>
        <taxon>Bacillati</taxon>
        <taxon>Bacillota</taxon>
        <taxon>Clostridia</taxon>
        <taxon>Eubacteriales</taxon>
        <taxon>Desulfitobacteriaceae</taxon>
        <taxon>Dehalobacter</taxon>
    </lineage>
</organism>
<dbReference type="RefSeq" id="WP_019226941.1">
    <property type="nucleotide sequence ID" value="NZ_CP046996.1"/>
</dbReference>
<feature type="domain" description="Inner membrane component" evidence="2">
    <location>
        <begin position="67"/>
        <end position="116"/>
    </location>
</feature>
<evidence type="ECO:0000313" key="4">
    <source>
        <dbReference type="Proteomes" id="UP000430508"/>
    </source>
</evidence>
<feature type="transmembrane region" description="Helical" evidence="1">
    <location>
        <begin position="56"/>
        <end position="75"/>
    </location>
</feature>
<dbReference type="InterPro" id="IPR031308">
    <property type="entry name" value="UCP028777"/>
</dbReference>
<feature type="transmembrane region" description="Helical" evidence="1">
    <location>
        <begin position="81"/>
        <end position="102"/>
    </location>
</feature>
<keyword evidence="1" id="KW-0812">Transmembrane</keyword>
<dbReference type="AlphaFoldDB" id="A0A857DHT8"/>
<gene>
    <name evidence="3" type="ORF">GQ588_04105</name>
</gene>
<dbReference type="PANTHER" id="PTHR42903:SF1">
    <property type="entry name" value="INNER MEMBRANE PROTEIN YCCF"/>
    <property type="match status" value="1"/>
</dbReference>
<dbReference type="PIRSF" id="PIRSF028777">
    <property type="entry name" value="UCP028777"/>
    <property type="match status" value="1"/>
</dbReference>
<dbReference type="EMBL" id="CP046996">
    <property type="protein sequence ID" value="QGZ99884.1"/>
    <property type="molecule type" value="Genomic_DNA"/>
</dbReference>
<evidence type="ECO:0000259" key="2">
    <source>
        <dbReference type="Pfam" id="PF03733"/>
    </source>
</evidence>
<evidence type="ECO:0000313" key="3">
    <source>
        <dbReference type="EMBL" id="QGZ99884.1"/>
    </source>
</evidence>
<feature type="domain" description="Inner membrane component" evidence="2">
    <location>
        <begin position="4"/>
        <end position="54"/>
    </location>
</feature>
<dbReference type="InterPro" id="IPR052937">
    <property type="entry name" value="Inner_membrane_protein"/>
</dbReference>
<dbReference type="GO" id="GO:0005886">
    <property type="term" value="C:plasma membrane"/>
    <property type="evidence" value="ECO:0007669"/>
    <property type="project" value="TreeGrafter"/>
</dbReference>
<dbReference type="NCBIfam" id="NF008740">
    <property type="entry name" value="PRK11770.1-2"/>
    <property type="match status" value="1"/>
</dbReference>
<keyword evidence="1" id="KW-0472">Membrane</keyword>
<reference evidence="3 4" key="1">
    <citation type="submission" date="2019-12" db="EMBL/GenBank/DDBJ databases">
        <title>Sequence classification of anaerobic respiratory reductive dehalogenases: First we see many, then we see few.</title>
        <authorList>
            <person name="Molenda O."/>
            <person name="Puentes Jacome L.A."/>
            <person name="Cao X."/>
            <person name="Nesbo C.L."/>
            <person name="Tang S."/>
            <person name="Morson N."/>
            <person name="Patron J."/>
            <person name="Lomheim L."/>
            <person name="Wishart D.S."/>
            <person name="Edwards E.A."/>
        </authorList>
    </citation>
    <scope>NUCLEOTIDE SEQUENCE [LARGE SCALE GENOMIC DNA]</scope>
    <source>
        <strain evidence="3 4">12DCA</strain>
    </source>
</reference>
<dbReference type="Pfam" id="PF03733">
    <property type="entry name" value="YccF"/>
    <property type="match status" value="2"/>
</dbReference>
<keyword evidence="1" id="KW-1133">Transmembrane helix</keyword>